<dbReference type="Pfam" id="PF04230">
    <property type="entry name" value="PS_pyruv_trans"/>
    <property type="match status" value="1"/>
</dbReference>
<feature type="region of interest" description="Disordered" evidence="1">
    <location>
        <begin position="407"/>
        <end position="468"/>
    </location>
</feature>
<evidence type="ECO:0000313" key="4">
    <source>
        <dbReference type="Proteomes" id="UP000610846"/>
    </source>
</evidence>
<accession>A0A927G9B1</accession>
<feature type="domain" description="Polysaccharide pyruvyl transferase" evidence="2">
    <location>
        <begin position="21"/>
        <end position="194"/>
    </location>
</feature>
<evidence type="ECO:0000256" key="1">
    <source>
        <dbReference type="SAM" id="MobiDB-lite"/>
    </source>
</evidence>
<keyword evidence="3" id="KW-0808">Transferase</keyword>
<dbReference type="RefSeq" id="WP_191828902.1">
    <property type="nucleotide sequence ID" value="NZ_JACYHB010000006.1"/>
</dbReference>
<feature type="compositionally biased region" description="Basic residues" evidence="1">
    <location>
        <begin position="459"/>
        <end position="468"/>
    </location>
</feature>
<reference evidence="3" key="2">
    <citation type="submission" date="2020-09" db="EMBL/GenBank/DDBJ databases">
        <authorList>
            <person name="Yu Y."/>
        </authorList>
    </citation>
    <scope>NUCLEOTIDE SEQUENCE</scope>
    <source>
        <strain evidence="3">KCTC 49039</strain>
    </source>
</reference>
<dbReference type="AlphaFoldDB" id="A0A927G9B1"/>
<feature type="compositionally biased region" description="Low complexity" evidence="1">
    <location>
        <begin position="433"/>
        <end position="458"/>
    </location>
</feature>
<keyword evidence="4" id="KW-1185">Reference proteome</keyword>
<evidence type="ECO:0000259" key="2">
    <source>
        <dbReference type="Pfam" id="PF04230"/>
    </source>
</evidence>
<comment type="caution">
    <text evidence="3">The sequence shown here is derived from an EMBL/GenBank/DDBJ whole genome shotgun (WGS) entry which is preliminary data.</text>
</comment>
<proteinExistence type="predicted"/>
<name>A0A927G9B1_9MICO</name>
<organism evidence="3 4">
    <name type="scientific">Cellulosimicrobium arenosum</name>
    <dbReference type="NCBI Taxonomy" id="2708133"/>
    <lineage>
        <taxon>Bacteria</taxon>
        <taxon>Bacillati</taxon>
        <taxon>Actinomycetota</taxon>
        <taxon>Actinomycetes</taxon>
        <taxon>Micrococcales</taxon>
        <taxon>Promicromonosporaceae</taxon>
        <taxon>Cellulosimicrobium</taxon>
    </lineage>
</organism>
<reference evidence="3" key="1">
    <citation type="journal article" date="2018" name="Curr. Microbiol.">
        <title>Cellulosimicrobium arenosum sp. nov., Isolated from Marine Sediment Sand.</title>
        <authorList>
            <person name="Oh M."/>
            <person name="Kim J.H."/>
            <person name="Yoon J.H."/>
            <person name="Schumann P."/>
            <person name="Kim W."/>
        </authorList>
    </citation>
    <scope>NUCLEOTIDE SEQUENCE</scope>
    <source>
        <strain evidence="3">KCTC 49039</strain>
    </source>
</reference>
<protein>
    <submittedName>
        <fullName evidence="3">Polysaccharide pyruvyl transferase family protein</fullName>
    </submittedName>
</protein>
<gene>
    <name evidence="3" type="ORF">IF651_09740</name>
</gene>
<dbReference type="EMBL" id="JACYHB010000006">
    <property type="protein sequence ID" value="MBD8079333.1"/>
    <property type="molecule type" value="Genomic_DNA"/>
</dbReference>
<dbReference type="InterPro" id="IPR007345">
    <property type="entry name" value="Polysacch_pyruvyl_Trfase"/>
</dbReference>
<evidence type="ECO:0000313" key="3">
    <source>
        <dbReference type="EMBL" id="MBD8079333.1"/>
    </source>
</evidence>
<sequence>MPSTTRPLRLLHLDLKTVYSYGDQLLFELVRHTFNGYGGGSLFDLTASHPFREPATRAWVDRVNDTFDGVVIGGGGIFPRRTNAARSSGWQWDIRTELLERLRVPIVVFGAGNPPVYDPDDHNPVFRRHINATVRRSVFVGLRSTGAADSLRAYLDDPQDAPVTVQPCPTTIGRHLLPSLAAGPDDGVRRLGLQLGLEGAHVESGLRPQDVFPRYVALVRALQEDGWDVEMVAHKRTDAAFHRAHGAELGIPLKRLYGSPDVLFRGVQDYARYPIVLGARGHSQMIPFGLGNVPLSLSTNDKIRYFAREIGHPELLVDPWADDLTDRALAAVHRADSDLGALRADLAGTQERFVRTTTDNLAQIYERISGRPVDAGIEPYSARELRLAEASYAADYARRELAADLAHERAGGGTPRPEGTAAAARTGSDRPATKGPATASTSSSARPASSSLRRVVSGARRRAARLLS</sequence>
<dbReference type="GO" id="GO:0016740">
    <property type="term" value="F:transferase activity"/>
    <property type="evidence" value="ECO:0007669"/>
    <property type="project" value="UniProtKB-KW"/>
</dbReference>
<dbReference type="Proteomes" id="UP000610846">
    <property type="component" value="Unassembled WGS sequence"/>
</dbReference>